<dbReference type="PROSITE" id="PS51892">
    <property type="entry name" value="SUBTILASE"/>
    <property type="match status" value="1"/>
</dbReference>
<feature type="active site" description="Charge relay system" evidence="5">
    <location>
        <position position="141"/>
    </location>
</feature>
<proteinExistence type="inferred from homology"/>
<reference evidence="8 9" key="1">
    <citation type="journal article" date="2009" name="Genome Res.">
        <title>Complete genome of the cellulolytic thermophile Acidothermus cellulolyticus 11B provides insights into its ecophysiological and evolutionary adaptations.</title>
        <authorList>
            <person name="Barabote R.D."/>
            <person name="Xie G."/>
            <person name="Leu D.H."/>
            <person name="Normand P."/>
            <person name="Necsulea A."/>
            <person name="Daubin V."/>
            <person name="Medigue C."/>
            <person name="Adney W.S."/>
            <person name="Xu X.C."/>
            <person name="Lapidus A."/>
            <person name="Parales R.E."/>
            <person name="Detter C."/>
            <person name="Pujic P."/>
            <person name="Bruce D."/>
            <person name="Lavire C."/>
            <person name="Challacombe J.F."/>
            <person name="Brettin T.S."/>
            <person name="Berry A.M."/>
        </authorList>
    </citation>
    <scope>NUCLEOTIDE SEQUENCE [LARGE SCALE GENOMIC DNA]</scope>
    <source>
        <strain evidence="9">ATCC 43068 / DSM 8971 / 11B</strain>
    </source>
</reference>
<feature type="domain" description="Peptidase S8/S53" evidence="7">
    <location>
        <begin position="135"/>
        <end position="360"/>
    </location>
</feature>
<dbReference type="KEGG" id="ace:Acel_1409"/>
<dbReference type="CDD" id="cd00306">
    <property type="entry name" value="Peptidases_S8_S53"/>
    <property type="match status" value="1"/>
</dbReference>
<gene>
    <name evidence="8" type="ordered locus">Acel_1409</name>
</gene>
<dbReference type="STRING" id="351607.Acel_1409"/>
<dbReference type="InterPro" id="IPR036852">
    <property type="entry name" value="Peptidase_S8/S53_dom_sf"/>
</dbReference>
<name>A0LUS1_ACIC1</name>
<evidence type="ECO:0000313" key="8">
    <source>
        <dbReference type="EMBL" id="ABK53181.1"/>
    </source>
</evidence>
<dbReference type="InterPro" id="IPR015500">
    <property type="entry name" value="Peptidase_S8_subtilisin-rel"/>
</dbReference>
<dbReference type="eggNOG" id="COG1404">
    <property type="taxonomic scope" value="Bacteria"/>
</dbReference>
<evidence type="ECO:0000256" key="2">
    <source>
        <dbReference type="ARBA" id="ARBA00022670"/>
    </source>
</evidence>
<dbReference type="RefSeq" id="WP_011720244.1">
    <property type="nucleotide sequence ID" value="NC_008578.1"/>
</dbReference>
<evidence type="ECO:0000256" key="3">
    <source>
        <dbReference type="ARBA" id="ARBA00022801"/>
    </source>
</evidence>
<dbReference type="Gene3D" id="3.40.50.200">
    <property type="entry name" value="Peptidase S8/S53 domain"/>
    <property type="match status" value="1"/>
</dbReference>
<evidence type="ECO:0000313" key="9">
    <source>
        <dbReference type="Proteomes" id="UP000008221"/>
    </source>
</evidence>
<dbReference type="InterPro" id="IPR000209">
    <property type="entry name" value="Peptidase_S8/S53_dom"/>
</dbReference>
<evidence type="ECO:0000259" key="7">
    <source>
        <dbReference type="Pfam" id="PF00082"/>
    </source>
</evidence>
<dbReference type="PROSITE" id="PS00138">
    <property type="entry name" value="SUBTILASE_SER"/>
    <property type="match status" value="1"/>
</dbReference>
<dbReference type="OrthoDB" id="5177045at2"/>
<protein>
    <submittedName>
        <fullName evidence="8">Peptidase S8 and S53, subtilisin, kexin, sedolisin</fullName>
    </submittedName>
</protein>
<evidence type="ECO:0000256" key="4">
    <source>
        <dbReference type="ARBA" id="ARBA00022825"/>
    </source>
</evidence>
<dbReference type="HOGENOM" id="CLU_056891_0_0_11"/>
<feature type="region of interest" description="Disordered" evidence="6">
    <location>
        <begin position="359"/>
        <end position="395"/>
    </location>
</feature>
<dbReference type="PANTHER" id="PTHR43806:SF11">
    <property type="entry name" value="CEREVISIN-RELATED"/>
    <property type="match status" value="1"/>
</dbReference>
<sequence length="395" mass="42663">MRFDYPARNERMLARHPDIEAVNAQRGLVFLRRNEVLAVQSDATVVADRGRRWIDGHDDHPSGIVRFRLRPAAKVDVAEWTATLAGGAHKRIGIGPNHVCLAQPQWHPGPADDPEPIDPLPAPPPAGPYPAGPTPRVAILDTGIVPHPWFLSCLWFATCLPPDYEVLDANLDFQLDSLAGHGTFIAGIFRKYAPTAELVIRRVIESDGVTDEFRLIHALHALPRVDVISLSLGCYTYDDKPPPALAHVLARIPRDVVIVACAGNCSSDRPFWPAAMKRVIGVGALNAAGSDRADFSNYGWWVDACAVGEGVTSTFVTFNGPQRPSGDYDPDRFVGYARWSGTSFAAPRFAAAIAARVTAKSEPASHAADALLDPTGRRSFPDLGVALDDAPGTTP</sequence>
<evidence type="ECO:0000256" key="5">
    <source>
        <dbReference type="PROSITE-ProRule" id="PRU01240"/>
    </source>
</evidence>
<keyword evidence="4 5" id="KW-0720">Serine protease</keyword>
<organism evidence="8 9">
    <name type="scientific">Acidothermus cellulolyticus (strain ATCC 43068 / DSM 8971 / 11B)</name>
    <dbReference type="NCBI Taxonomy" id="351607"/>
    <lineage>
        <taxon>Bacteria</taxon>
        <taxon>Bacillati</taxon>
        <taxon>Actinomycetota</taxon>
        <taxon>Actinomycetes</taxon>
        <taxon>Acidothermales</taxon>
        <taxon>Acidothermaceae</taxon>
        <taxon>Acidothermus</taxon>
    </lineage>
</organism>
<keyword evidence="2 5" id="KW-0645">Protease</keyword>
<feature type="active site" description="Charge relay system" evidence="5">
    <location>
        <position position="343"/>
    </location>
</feature>
<dbReference type="InterPro" id="IPR050131">
    <property type="entry name" value="Peptidase_S8_subtilisin-like"/>
</dbReference>
<evidence type="ECO:0000256" key="1">
    <source>
        <dbReference type="ARBA" id="ARBA00011073"/>
    </source>
</evidence>
<feature type="compositionally biased region" description="Pro residues" evidence="6">
    <location>
        <begin position="117"/>
        <end position="133"/>
    </location>
</feature>
<accession>A0LUS1</accession>
<dbReference type="PANTHER" id="PTHR43806">
    <property type="entry name" value="PEPTIDASE S8"/>
    <property type="match status" value="1"/>
</dbReference>
<dbReference type="Pfam" id="PF00082">
    <property type="entry name" value="Peptidase_S8"/>
    <property type="match status" value="1"/>
</dbReference>
<dbReference type="FunCoup" id="A0LUS1">
    <property type="interactions" value="28"/>
</dbReference>
<dbReference type="GO" id="GO:0006508">
    <property type="term" value="P:proteolysis"/>
    <property type="evidence" value="ECO:0007669"/>
    <property type="project" value="UniProtKB-KW"/>
</dbReference>
<dbReference type="GO" id="GO:0004252">
    <property type="term" value="F:serine-type endopeptidase activity"/>
    <property type="evidence" value="ECO:0007669"/>
    <property type="project" value="UniProtKB-UniRule"/>
</dbReference>
<keyword evidence="9" id="KW-1185">Reference proteome</keyword>
<dbReference type="EMBL" id="CP000481">
    <property type="protein sequence ID" value="ABK53181.1"/>
    <property type="molecule type" value="Genomic_DNA"/>
</dbReference>
<dbReference type="InterPro" id="IPR023828">
    <property type="entry name" value="Peptidase_S8_Ser-AS"/>
</dbReference>
<feature type="region of interest" description="Disordered" evidence="6">
    <location>
        <begin position="104"/>
        <end position="133"/>
    </location>
</feature>
<feature type="active site" description="Charge relay system" evidence="5">
    <location>
        <position position="181"/>
    </location>
</feature>
<dbReference type="InParanoid" id="A0LUS1"/>
<dbReference type="PRINTS" id="PR00723">
    <property type="entry name" value="SUBTILISIN"/>
</dbReference>
<keyword evidence="3 5" id="KW-0378">Hydrolase</keyword>
<dbReference type="SUPFAM" id="SSF52743">
    <property type="entry name" value="Subtilisin-like"/>
    <property type="match status" value="1"/>
</dbReference>
<dbReference type="AlphaFoldDB" id="A0LUS1"/>
<evidence type="ECO:0000256" key="6">
    <source>
        <dbReference type="SAM" id="MobiDB-lite"/>
    </source>
</evidence>
<dbReference type="Proteomes" id="UP000008221">
    <property type="component" value="Chromosome"/>
</dbReference>
<comment type="similarity">
    <text evidence="1 5">Belongs to the peptidase S8 family.</text>
</comment>